<dbReference type="GO" id="GO:0005886">
    <property type="term" value="C:plasma membrane"/>
    <property type="evidence" value="ECO:0007669"/>
    <property type="project" value="UniProtKB-SubCell"/>
</dbReference>
<keyword evidence="9" id="KW-1185">Reference proteome</keyword>
<evidence type="ECO:0000256" key="3">
    <source>
        <dbReference type="ARBA" id="ARBA00022692"/>
    </source>
</evidence>
<dbReference type="NCBIfam" id="TIGR00361">
    <property type="entry name" value="ComEC_Rec2"/>
    <property type="match status" value="1"/>
</dbReference>
<dbReference type="GO" id="GO:0030420">
    <property type="term" value="P:establishment of competence for transformation"/>
    <property type="evidence" value="ECO:0007669"/>
    <property type="project" value="InterPro"/>
</dbReference>
<feature type="transmembrane region" description="Helical" evidence="6">
    <location>
        <begin position="47"/>
        <end position="68"/>
    </location>
</feature>
<dbReference type="InterPro" id="IPR001279">
    <property type="entry name" value="Metallo-B-lactamas"/>
</dbReference>
<feature type="transmembrane region" description="Helical" evidence="6">
    <location>
        <begin position="307"/>
        <end position="324"/>
    </location>
</feature>
<gene>
    <name evidence="8" type="ORF">ATO7_01200</name>
</gene>
<reference evidence="8 9" key="1">
    <citation type="submission" date="2013-04" db="EMBL/GenBank/DDBJ databases">
        <title>Oceanococcus atlanticus 22II-S10r2 Genome Sequencing.</title>
        <authorList>
            <person name="Lai Q."/>
            <person name="Li G."/>
            <person name="Shao Z."/>
        </authorList>
    </citation>
    <scope>NUCLEOTIDE SEQUENCE [LARGE SCALE GENOMIC DNA]</scope>
    <source>
        <strain evidence="8 9">22II-S10r2</strain>
    </source>
</reference>
<proteinExistence type="predicted"/>
<keyword evidence="5 6" id="KW-0472">Membrane</keyword>
<dbReference type="SUPFAM" id="SSF56281">
    <property type="entry name" value="Metallo-hydrolase/oxidoreductase"/>
    <property type="match status" value="1"/>
</dbReference>
<dbReference type="PANTHER" id="PTHR30619:SF1">
    <property type="entry name" value="RECOMBINATION PROTEIN 2"/>
    <property type="match status" value="1"/>
</dbReference>
<dbReference type="InterPro" id="IPR052159">
    <property type="entry name" value="Competence_DNA_uptake"/>
</dbReference>
<evidence type="ECO:0000259" key="7">
    <source>
        <dbReference type="SMART" id="SM00849"/>
    </source>
</evidence>
<feature type="transmembrane region" description="Helical" evidence="6">
    <location>
        <begin position="269"/>
        <end position="300"/>
    </location>
</feature>
<dbReference type="InterPro" id="IPR004797">
    <property type="entry name" value="Competence_ComEC/Rec2"/>
</dbReference>
<dbReference type="SMART" id="SM00849">
    <property type="entry name" value="Lactamase_B"/>
    <property type="match status" value="1"/>
</dbReference>
<evidence type="ECO:0000313" key="9">
    <source>
        <dbReference type="Proteomes" id="UP000192342"/>
    </source>
</evidence>
<sequence length="740" mass="81289">MSRLRVTELTWPGLAIAAMAWAALLLMRDQPVAPLWPALAFLPALIWPRQTLLWLLIGVLGMWMAWTYEQAWAQRVMGPAQDLLVPGHIVGQPEQRDGNAYFAFAPEAEAPGLLRVAWYRDAPQVQAGDCWILTLRVRAPHGNANPGGLDYEAWLFREAYAGKASVREGKLCGRRAPDWRQRWVSELDALQHPRASATLRALMLGDRRDISDADWEILRRTGTSHLFAISGLHLGLIAALGWALGLALWKLVGVHVWPRGREWGALGAVMLALLYAWVSGFGLPVQRALIMCVFAALAMLGGRQRQALHVLALAFVVVVAINPLSVLMPGLWLSFTAAGGIIAYLHYRADQSWLRQLFGIQVLLAFLLLPLSAWFFGGVSLLGASVNLLLVPLFSVLLPLLLLSSVTQLVSGWDRPLDWALQLLDLMWAALETAASWPAAYASLAQPALWSVVLATLGVMLWTRPRRGGQVLGVALVLPLVALQPARPAPGDVRIWVWDVGQGQSVLVQTAEHDLVYDAGPAWGRFNAAQRLVLPALQALDVDQLDALMISHPDSDHAGGADALIEVLRPRRVWSASHTRCQAGQTWQWDEVVFTILHPPSGPTSDNNRSCVLLLRTAGGRQILLPGDIEAAAEHVILDAYPDLRADVVLMPHHGSRSSSTERFVQQLAPQLALASAGWQNRWGFPADVVRQRYRNSGAEIFVSGDAGALRIEVGEAVEVATWRALRPRLWRDFSAQNAP</sequence>
<dbReference type="AlphaFoldDB" id="A0A1Y1SGY0"/>
<organism evidence="8 9">
    <name type="scientific">Oceanococcus atlanticus</name>
    <dbReference type="NCBI Taxonomy" id="1317117"/>
    <lineage>
        <taxon>Bacteria</taxon>
        <taxon>Pseudomonadati</taxon>
        <taxon>Pseudomonadota</taxon>
        <taxon>Gammaproteobacteria</taxon>
        <taxon>Chromatiales</taxon>
        <taxon>Oceanococcaceae</taxon>
        <taxon>Oceanococcus</taxon>
    </lineage>
</organism>
<dbReference type="Proteomes" id="UP000192342">
    <property type="component" value="Unassembled WGS sequence"/>
</dbReference>
<protein>
    <recommendedName>
        <fullName evidence="7">Metallo-beta-lactamase domain-containing protein</fullName>
    </recommendedName>
</protein>
<feature type="transmembrane region" description="Helical" evidence="6">
    <location>
        <begin position="388"/>
        <end position="407"/>
    </location>
</feature>
<dbReference type="CDD" id="cd07731">
    <property type="entry name" value="ComA-like_MBL-fold"/>
    <property type="match status" value="1"/>
</dbReference>
<evidence type="ECO:0000256" key="6">
    <source>
        <dbReference type="SAM" id="Phobius"/>
    </source>
</evidence>
<accession>A0A1Y1SGY0</accession>
<dbReference type="OrthoDB" id="9761531at2"/>
<dbReference type="InterPro" id="IPR025405">
    <property type="entry name" value="DUF4131"/>
</dbReference>
<dbReference type="NCBIfam" id="TIGR00360">
    <property type="entry name" value="ComEC_N-term"/>
    <property type="match status" value="1"/>
</dbReference>
<evidence type="ECO:0000256" key="5">
    <source>
        <dbReference type="ARBA" id="ARBA00023136"/>
    </source>
</evidence>
<dbReference type="InterPro" id="IPR036866">
    <property type="entry name" value="RibonucZ/Hydroxyglut_hydro"/>
</dbReference>
<evidence type="ECO:0000313" key="8">
    <source>
        <dbReference type="EMBL" id="ORE88449.1"/>
    </source>
</evidence>
<evidence type="ECO:0000256" key="2">
    <source>
        <dbReference type="ARBA" id="ARBA00022475"/>
    </source>
</evidence>
<dbReference type="Pfam" id="PF00753">
    <property type="entry name" value="Lactamase_B"/>
    <property type="match status" value="1"/>
</dbReference>
<feature type="transmembrane region" description="Helical" evidence="6">
    <location>
        <begin position="9"/>
        <end position="27"/>
    </location>
</feature>
<dbReference type="InterPro" id="IPR004477">
    <property type="entry name" value="ComEC_N"/>
</dbReference>
<keyword evidence="4 6" id="KW-1133">Transmembrane helix</keyword>
<feature type="domain" description="Metallo-beta-lactamase" evidence="7">
    <location>
        <begin position="502"/>
        <end position="679"/>
    </location>
</feature>
<dbReference type="Pfam" id="PF13567">
    <property type="entry name" value="DUF4131"/>
    <property type="match status" value="1"/>
</dbReference>
<dbReference type="STRING" id="1317117.ATO7_01200"/>
<dbReference type="Pfam" id="PF03772">
    <property type="entry name" value="Competence"/>
    <property type="match status" value="1"/>
</dbReference>
<feature type="transmembrane region" description="Helical" evidence="6">
    <location>
        <begin position="444"/>
        <end position="462"/>
    </location>
</feature>
<keyword evidence="3 6" id="KW-0812">Transmembrane</keyword>
<feature type="transmembrane region" description="Helical" evidence="6">
    <location>
        <begin position="226"/>
        <end position="249"/>
    </location>
</feature>
<dbReference type="InterPro" id="IPR035681">
    <property type="entry name" value="ComA-like_MBL"/>
</dbReference>
<comment type="subcellular location">
    <subcellularLocation>
        <location evidence="1">Cell membrane</location>
        <topology evidence="1">Multi-pass membrane protein</topology>
    </subcellularLocation>
</comment>
<evidence type="ECO:0000256" key="4">
    <source>
        <dbReference type="ARBA" id="ARBA00022989"/>
    </source>
</evidence>
<comment type="caution">
    <text evidence="8">The sequence shown here is derived from an EMBL/GenBank/DDBJ whole genome shotgun (WGS) entry which is preliminary data.</text>
</comment>
<dbReference type="Gene3D" id="3.60.15.10">
    <property type="entry name" value="Ribonuclease Z/Hydroxyacylglutathione hydrolase-like"/>
    <property type="match status" value="1"/>
</dbReference>
<keyword evidence="2" id="KW-1003">Cell membrane</keyword>
<evidence type="ECO:0000256" key="1">
    <source>
        <dbReference type="ARBA" id="ARBA00004651"/>
    </source>
</evidence>
<dbReference type="PANTHER" id="PTHR30619">
    <property type="entry name" value="DNA INTERNALIZATION/COMPETENCE PROTEIN COMEC/REC2"/>
    <property type="match status" value="1"/>
</dbReference>
<feature type="transmembrane region" description="Helical" evidence="6">
    <location>
        <begin position="359"/>
        <end position="382"/>
    </location>
</feature>
<dbReference type="EMBL" id="AQQV01000001">
    <property type="protein sequence ID" value="ORE88449.1"/>
    <property type="molecule type" value="Genomic_DNA"/>
</dbReference>
<dbReference type="RefSeq" id="WP_083559088.1">
    <property type="nucleotide sequence ID" value="NZ_AQQV01000001.1"/>
</dbReference>
<name>A0A1Y1SGY0_9GAMM</name>